<dbReference type="Proteomes" id="UP001501116">
    <property type="component" value="Unassembled WGS sequence"/>
</dbReference>
<dbReference type="PANTHER" id="PTHR38479:SF2">
    <property type="entry name" value="WINGED HELIX DNA-BINDING DOMAIN-CONTAINING PROTEIN"/>
    <property type="match status" value="1"/>
</dbReference>
<dbReference type="GO" id="GO:0003677">
    <property type="term" value="F:DNA binding"/>
    <property type="evidence" value="ECO:0007669"/>
    <property type="project" value="UniProtKB-KW"/>
</dbReference>
<dbReference type="InterPro" id="IPR009351">
    <property type="entry name" value="AlkZ-like"/>
</dbReference>
<reference evidence="1 2" key="1">
    <citation type="journal article" date="2019" name="Int. J. Syst. Evol. Microbiol.">
        <title>The Global Catalogue of Microorganisms (GCM) 10K type strain sequencing project: providing services to taxonomists for standard genome sequencing and annotation.</title>
        <authorList>
            <consortium name="The Broad Institute Genomics Platform"/>
            <consortium name="The Broad Institute Genome Sequencing Center for Infectious Disease"/>
            <person name="Wu L."/>
            <person name="Ma J."/>
        </authorList>
    </citation>
    <scope>NUCLEOTIDE SEQUENCE [LARGE SCALE GENOMIC DNA]</scope>
    <source>
        <strain evidence="1 2">JCM 14545</strain>
    </source>
</reference>
<proteinExistence type="predicted"/>
<evidence type="ECO:0000313" key="1">
    <source>
        <dbReference type="EMBL" id="GAA1964959.1"/>
    </source>
</evidence>
<evidence type="ECO:0000313" key="2">
    <source>
        <dbReference type="Proteomes" id="UP001501116"/>
    </source>
</evidence>
<sequence length="401" mass="44060">MTTRRNTAVEVLSDEVIAFRLGAHHLTDRKPAAELHEVAGACAIQNSPPGSAPAALHARVEEVTQDRIDELVGEEKSLLQTWCMRGSPFFFPTADAPVFTTGVLPTTEPARLQLIVGVEHALKELGMGLDKAVDLTTAEIEAVLTGRRLAINELGEALAGRIEGALSPAQRKLWRESGPYGTNQPLGEAVVHFSLRMLTLRGIVCFAPRSGNKAPFVLVEEWLGGPLPQVEPDTARAALLRRYLHCYGPSTRKDFAAWIGVRAGDVDPWWTTVEDELTPVEFGGARRWVLAEDLETLRSPTETRGVRLLPPRDPYTQLRDRDTIVDKRHHREVWKTVGEPGTVLVDGAVAGIWRPRKSGRKLSLTITAFQELTARARKQVHGEAEQLAALRGASAVRVEFG</sequence>
<protein>
    <submittedName>
        <fullName evidence="1">Winged helix DNA-binding domain-containing protein</fullName>
    </submittedName>
</protein>
<dbReference type="RefSeq" id="WP_344420957.1">
    <property type="nucleotide sequence ID" value="NZ_BAAANN010000015.1"/>
</dbReference>
<organism evidence="1 2">
    <name type="scientific">Amycolatopsis minnesotensis</name>
    <dbReference type="NCBI Taxonomy" id="337894"/>
    <lineage>
        <taxon>Bacteria</taxon>
        <taxon>Bacillati</taxon>
        <taxon>Actinomycetota</taxon>
        <taxon>Actinomycetes</taxon>
        <taxon>Pseudonocardiales</taxon>
        <taxon>Pseudonocardiaceae</taxon>
        <taxon>Amycolatopsis</taxon>
    </lineage>
</organism>
<comment type="caution">
    <text evidence="1">The sequence shown here is derived from an EMBL/GenBank/DDBJ whole genome shotgun (WGS) entry which is preliminary data.</text>
</comment>
<accession>A0ABN2R7S8</accession>
<dbReference type="PANTHER" id="PTHR38479">
    <property type="entry name" value="LMO0824 PROTEIN"/>
    <property type="match status" value="1"/>
</dbReference>
<dbReference type="Pfam" id="PF06224">
    <property type="entry name" value="AlkZ-like"/>
    <property type="match status" value="1"/>
</dbReference>
<keyword evidence="1" id="KW-0238">DNA-binding</keyword>
<gene>
    <name evidence="1" type="ORF">GCM10009754_41200</name>
</gene>
<name>A0ABN2R7S8_9PSEU</name>
<dbReference type="EMBL" id="BAAANN010000015">
    <property type="protein sequence ID" value="GAA1964959.1"/>
    <property type="molecule type" value="Genomic_DNA"/>
</dbReference>
<keyword evidence="2" id="KW-1185">Reference proteome</keyword>